<dbReference type="OrthoDB" id="4472639at2759"/>
<dbReference type="RefSeq" id="XP_056517306.1">
    <property type="nucleotide sequence ID" value="XM_056670933.1"/>
</dbReference>
<name>A0A9W9KUU9_9EURO</name>
<reference evidence="1" key="2">
    <citation type="journal article" date="2023" name="IMA Fungus">
        <title>Comparative genomic study of the Penicillium genus elucidates a diverse pangenome and 15 lateral gene transfer events.</title>
        <authorList>
            <person name="Petersen C."/>
            <person name="Sorensen T."/>
            <person name="Nielsen M.R."/>
            <person name="Sondergaard T.E."/>
            <person name="Sorensen J.L."/>
            <person name="Fitzpatrick D.A."/>
            <person name="Frisvad J.C."/>
            <person name="Nielsen K.L."/>
        </authorList>
    </citation>
    <scope>NUCLEOTIDE SEQUENCE</scope>
    <source>
        <strain evidence="1">IBT 22155</strain>
    </source>
</reference>
<protein>
    <submittedName>
        <fullName evidence="1">Uncharacterized protein</fullName>
    </submittedName>
</protein>
<organism evidence="1 2">
    <name type="scientific">Penicillium bovifimosum</name>
    <dbReference type="NCBI Taxonomy" id="126998"/>
    <lineage>
        <taxon>Eukaryota</taxon>
        <taxon>Fungi</taxon>
        <taxon>Dikarya</taxon>
        <taxon>Ascomycota</taxon>
        <taxon>Pezizomycotina</taxon>
        <taxon>Eurotiomycetes</taxon>
        <taxon>Eurotiomycetidae</taxon>
        <taxon>Eurotiales</taxon>
        <taxon>Aspergillaceae</taxon>
        <taxon>Penicillium</taxon>
    </lineage>
</organism>
<sequence>MQIAMRRSEQPKYLRAIQYHHENKAVLMEQNTQGVVDYNDSLRKISNSLENALKTFGPSSRQYQTILEMLKECLRDIDNESRKQSKTQVVDADMLSLAMGFLDIGNL</sequence>
<dbReference type="EMBL" id="JAPQKL010000008">
    <property type="protein sequence ID" value="KAJ5120802.1"/>
    <property type="molecule type" value="Genomic_DNA"/>
</dbReference>
<dbReference type="Proteomes" id="UP001149079">
    <property type="component" value="Unassembled WGS sequence"/>
</dbReference>
<proteinExistence type="predicted"/>
<evidence type="ECO:0000313" key="1">
    <source>
        <dbReference type="EMBL" id="KAJ5120802.1"/>
    </source>
</evidence>
<reference evidence="1" key="1">
    <citation type="submission" date="2022-11" db="EMBL/GenBank/DDBJ databases">
        <authorList>
            <person name="Petersen C."/>
        </authorList>
    </citation>
    <scope>NUCLEOTIDE SEQUENCE</scope>
    <source>
        <strain evidence="1">IBT 22155</strain>
    </source>
</reference>
<evidence type="ECO:0000313" key="2">
    <source>
        <dbReference type="Proteomes" id="UP001149079"/>
    </source>
</evidence>
<keyword evidence="2" id="KW-1185">Reference proteome</keyword>
<dbReference type="GeneID" id="81410104"/>
<dbReference type="AlphaFoldDB" id="A0A9W9KUU9"/>
<accession>A0A9W9KUU9</accession>
<gene>
    <name evidence="1" type="ORF">N7515_010190</name>
</gene>
<comment type="caution">
    <text evidence="1">The sequence shown here is derived from an EMBL/GenBank/DDBJ whole genome shotgun (WGS) entry which is preliminary data.</text>
</comment>